<dbReference type="EMBL" id="UZAK01036111">
    <property type="protein sequence ID" value="VDP53866.1"/>
    <property type="molecule type" value="Genomic_DNA"/>
</dbReference>
<evidence type="ECO:0000313" key="3">
    <source>
        <dbReference type="WBParaSite" id="SCUD_0001373701-mRNA-1"/>
    </source>
</evidence>
<gene>
    <name evidence="1" type="ORF">SCUD_LOCUS13734</name>
</gene>
<sequence>MIVNSMTTATTTTNNVGGSSIFGSPLNSTYSSLFDKDEETYKAAENLLNVLER</sequence>
<evidence type="ECO:0000313" key="1">
    <source>
        <dbReference type="EMBL" id="VDP53866.1"/>
    </source>
</evidence>
<accession>A0A183KFE0</accession>
<dbReference type="STRING" id="6186.A0A183KFE0"/>
<evidence type="ECO:0000313" key="2">
    <source>
        <dbReference type="Proteomes" id="UP000279833"/>
    </source>
</evidence>
<dbReference type="WBParaSite" id="SCUD_0001373701-mRNA-1">
    <property type="protein sequence ID" value="SCUD_0001373701-mRNA-1"/>
    <property type="gene ID" value="SCUD_0001373701"/>
</dbReference>
<name>A0A183KFE0_9TREM</name>
<keyword evidence="2" id="KW-1185">Reference proteome</keyword>
<protein>
    <submittedName>
        <fullName evidence="1 3">Uncharacterized protein</fullName>
    </submittedName>
</protein>
<reference evidence="1 2" key="2">
    <citation type="submission" date="2018-11" db="EMBL/GenBank/DDBJ databases">
        <authorList>
            <consortium name="Pathogen Informatics"/>
        </authorList>
    </citation>
    <scope>NUCLEOTIDE SEQUENCE [LARGE SCALE GENOMIC DNA]</scope>
    <source>
        <strain evidence="1">Dakar</strain>
        <strain evidence="2">Dakar, Senegal</strain>
    </source>
</reference>
<dbReference type="AlphaFoldDB" id="A0A183KFE0"/>
<proteinExistence type="predicted"/>
<organism evidence="3">
    <name type="scientific">Schistosoma curassoni</name>
    <dbReference type="NCBI Taxonomy" id="6186"/>
    <lineage>
        <taxon>Eukaryota</taxon>
        <taxon>Metazoa</taxon>
        <taxon>Spiralia</taxon>
        <taxon>Lophotrochozoa</taxon>
        <taxon>Platyhelminthes</taxon>
        <taxon>Trematoda</taxon>
        <taxon>Digenea</taxon>
        <taxon>Strigeidida</taxon>
        <taxon>Schistosomatoidea</taxon>
        <taxon>Schistosomatidae</taxon>
        <taxon>Schistosoma</taxon>
    </lineage>
</organism>
<reference evidence="3" key="1">
    <citation type="submission" date="2016-06" db="UniProtKB">
        <authorList>
            <consortium name="WormBaseParasite"/>
        </authorList>
    </citation>
    <scope>IDENTIFICATION</scope>
</reference>
<dbReference type="Proteomes" id="UP000279833">
    <property type="component" value="Unassembled WGS sequence"/>
</dbReference>